<keyword evidence="1" id="KW-0732">Signal</keyword>
<sequence>MTHNSAKLTLGGFALLLSASAASAQATPAADECEKLKIEVAKLKFENANLRKGLLVNPEHQRALATSGSQTMPAGAPAQMAQRQTVQKVDFALAKCEGNAKSQTVTVTLLLTNAGANRDLQFDNVKAVDSQGEEYKTFDIHIGAGGIRNGIATGVPIKAVFIIPKVLSSTKSFKLLSCPVYDTTSPGRSISVEFRDVAIAWK</sequence>
<dbReference type="AlphaFoldDB" id="A0A1G1SUB5"/>
<proteinExistence type="predicted"/>
<feature type="signal peptide" evidence="1">
    <location>
        <begin position="1"/>
        <end position="24"/>
    </location>
</feature>
<comment type="caution">
    <text evidence="2">The sequence shown here is derived from an EMBL/GenBank/DDBJ whole genome shotgun (WGS) entry which is preliminary data.</text>
</comment>
<dbReference type="OrthoDB" id="673149at2"/>
<dbReference type="RefSeq" id="WP_070746703.1">
    <property type="nucleotide sequence ID" value="NZ_MDZA01000434.1"/>
</dbReference>
<organism evidence="2 3">
    <name type="scientific">Hymenobacter coccineus</name>
    <dbReference type="NCBI Taxonomy" id="1908235"/>
    <lineage>
        <taxon>Bacteria</taxon>
        <taxon>Pseudomonadati</taxon>
        <taxon>Bacteroidota</taxon>
        <taxon>Cytophagia</taxon>
        <taxon>Cytophagales</taxon>
        <taxon>Hymenobacteraceae</taxon>
        <taxon>Hymenobacter</taxon>
    </lineage>
</organism>
<accession>A0A1G1SUB5</accession>
<evidence type="ECO:0000256" key="1">
    <source>
        <dbReference type="SAM" id="SignalP"/>
    </source>
</evidence>
<reference evidence="2 3" key="1">
    <citation type="submission" date="2016-08" db="EMBL/GenBank/DDBJ databases">
        <title>Hymenobacter coccineus sp. nov., Hymenobacter lapidarius sp. nov. and Hymenobacter glacialis sp. nov., isolated from Antarctic soil.</title>
        <authorList>
            <person name="Sedlacek I."/>
            <person name="Kralova S."/>
            <person name="Kyrova K."/>
            <person name="Maslanova I."/>
            <person name="Stankova E."/>
            <person name="Vrbovska V."/>
            <person name="Nemec M."/>
            <person name="Bartak M."/>
            <person name="Svec P."/>
            <person name="Busse H.-J."/>
            <person name="Pantucek R."/>
        </authorList>
    </citation>
    <scope>NUCLEOTIDE SEQUENCE [LARGE SCALE GENOMIC DNA]</scope>
    <source>
        <strain evidence="2 3">CCM 8649</strain>
    </source>
</reference>
<gene>
    <name evidence="2" type="ORF">BEN49_14210</name>
</gene>
<feature type="chain" id="PRO_5009578412" evidence="1">
    <location>
        <begin position="25"/>
        <end position="202"/>
    </location>
</feature>
<evidence type="ECO:0000313" key="2">
    <source>
        <dbReference type="EMBL" id="OGX82225.1"/>
    </source>
</evidence>
<name>A0A1G1SUB5_9BACT</name>
<keyword evidence="3" id="KW-1185">Reference proteome</keyword>
<protein>
    <submittedName>
        <fullName evidence="2">Uncharacterized protein</fullName>
    </submittedName>
</protein>
<dbReference type="EMBL" id="MDZA01000434">
    <property type="protein sequence ID" value="OGX82225.1"/>
    <property type="molecule type" value="Genomic_DNA"/>
</dbReference>
<dbReference type="Proteomes" id="UP000177506">
    <property type="component" value="Unassembled WGS sequence"/>
</dbReference>
<evidence type="ECO:0000313" key="3">
    <source>
        <dbReference type="Proteomes" id="UP000177506"/>
    </source>
</evidence>